<gene>
    <name evidence="1" type="ORF">BKP37_08885</name>
</gene>
<reference evidence="1 2" key="1">
    <citation type="submission" date="2016-10" db="EMBL/GenBank/DDBJ databases">
        <title>Draft genome sequences of four alkaliphilic bacteria belonging to the Anaerobacillus genus.</title>
        <authorList>
            <person name="Bassil N.M."/>
            <person name="Lloyd J.R."/>
        </authorList>
    </citation>
    <scope>NUCLEOTIDE SEQUENCE [LARGE SCALE GENOMIC DNA]</scope>
    <source>
        <strain evidence="1 2">DSM 18345</strain>
    </source>
</reference>
<dbReference type="Proteomes" id="UP000179524">
    <property type="component" value="Unassembled WGS sequence"/>
</dbReference>
<sequence length="69" mass="7944">MLILLAYNLTNRLRTLYFPEEQRTMQIDTIRTRIIKVASGGNVKNHPRQPSIMAAWGELSSPTLLHRNP</sequence>
<evidence type="ECO:0008006" key="3">
    <source>
        <dbReference type="Google" id="ProtNLM"/>
    </source>
</evidence>
<dbReference type="EMBL" id="MLQR01000021">
    <property type="protein sequence ID" value="OIJ14280.1"/>
    <property type="molecule type" value="Genomic_DNA"/>
</dbReference>
<evidence type="ECO:0000313" key="2">
    <source>
        <dbReference type="Proteomes" id="UP000179524"/>
    </source>
</evidence>
<comment type="caution">
    <text evidence="1">The sequence shown here is derived from an EMBL/GenBank/DDBJ whole genome shotgun (WGS) entry which is preliminary data.</text>
</comment>
<protein>
    <recommendedName>
        <fullName evidence="3">Transposase DDE domain-containing protein</fullName>
    </recommendedName>
</protein>
<organism evidence="1 2">
    <name type="scientific">Anaerobacillus alkalilacustris</name>
    <dbReference type="NCBI Taxonomy" id="393763"/>
    <lineage>
        <taxon>Bacteria</taxon>
        <taxon>Bacillati</taxon>
        <taxon>Bacillota</taxon>
        <taxon>Bacilli</taxon>
        <taxon>Bacillales</taxon>
        <taxon>Bacillaceae</taxon>
        <taxon>Anaerobacillus</taxon>
    </lineage>
</organism>
<keyword evidence="2" id="KW-1185">Reference proteome</keyword>
<dbReference type="AlphaFoldDB" id="A0A1S2LPZ7"/>
<name>A0A1S2LPZ7_9BACI</name>
<evidence type="ECO:0000313" key="1">
    <source>
        <dbReference type="EMBL" id="OIJ14280.1"/>
    </source>
</evidence>
<proteinExistence type="predicted"/>
<accession>A0A1S2LPZ7</accession>